<organism evidence="2">
    <name type="scientific">Arundo donax</name>
    <name type="common">Giant reed</name>
    <name type="synonym">Donax arundinaceus</name>
    <dbReference type="NCBI Taxonomy" id="35708"/>
    <lineage>
        <taxon>Eukaryota</taxon>
        <taxon>Viridiplantae</taxon>
        <taxon>Streptophyta</taxon>
        <taxon>Embryophyta</taxon>
        <taxon>Tracheophyta</taxon>
        <taxon>Spermatophyta</taxon>
        <taxon>Magnoliopsida</taxon>
        <taxon>Liliopsida</taxon>
        <taxon>Poales</taxon>
        <taxon>Poaceae</taxon>
        <taxon>PACMAD clade</taxon>
        <taxon>Arundinoideae</taxon>
        <taxon>Arundineae</taxon>
        <taxon>Arundo</taxon>
    </lineage>
</organism>
<dbReference type="EMBL" id="GBRH01282501">
    <property type="protein sequence ID" value="JAD15394.1"/>
    <property type="molecule type" value="Transcribed_RNA"/>
</dbReference>
<protein>
    <submittedName>
        <fullName evidence="2">Uncharacterized protein</fullName>
    </submittedName>
</protein>
<reference evidence="2" key="2">
    <citation type="journal article" date="2015" name="Data Brief">
        <title>Shoot transcriptome of the giant reed, Arundo donax.</title>
        <authorList>
            <person name="Barrero R.A."/>
            <person name="Guerrero F.D."/>
            <person name="Moolhuijzen P."/>
            <person name="Goolsby J.A."/>
            <person name="Tidwell J."/>
            <person name="Bellgard S.E."/>
            <person name="Bellgard M.I."/>
        </authorList>
    </citation>
    <scope>NUCLEOTIDE SEQUENCE</scope>
    <source>
        <tissue evidence="2">Shoot tissue taken approximately 20 cm above the soil surface</tissue>
    </source>
</reference>
<proteinExistence type="predicted"/>
<evidence type="ECO:0000313" key="2">
    <source>
        <dbReference type="EMBL" id="JAD15394.1"/>
    </source>
</evidence>
<dbReference type="AlphaFoldDB" id="A0A0A8XNY8"/>
<feature type="compositionally biased region" description="Low complexity" evidence="1">
    <location>
        <begin position="9"/>
        <end position="22"/>
    </location>
</feature>
<sequence length="80" mass="8505">MEFKVVTKAAAAASPAPAPRGLGSRGRSRVGFGPAAPRTKALRAGNNSVTPVTKNTSGILKRGWNWRIKDINLGTFCRKI</sequence>
<accession>A0A0A8XNY8</accession>
<name>A0A0A8XNY8_ARUDO</name>
<evidence type="ECO:0000256" key="1">
    <source>
        <dbReference type="SAM" id="MobiDB-lite"/>
    </source>
</evidence>
<feature type="region of interest" description="Disordered" evidence="1">
    <location>
        <begin position="8"/>
        <end position="42"/>
    </location>
</feature>
<reference evidence="2" key="1">
    <citation type="submission" date="2014-09" db="EMBL/GenBank/DDBJ databases">
        <authorList>
            <person name="Magalhaes I.L.F."/>
            <person name="Oliveira U."/>
            <person name="Santos F.R."/>
            <person name="Vidigal T.H.D.A."/>
            <person name="Brescovit A.D."/>
            <person name="Santos A.J."/>
        </authorList>
    </citation>
    <scope>NUCLEOTIDE SEQUENCE</scope>
    <source>
        <tissue evidence="2">Shoot tissue taken approximately 20 cm above the soil surface</tissue>
    </source>
</reference>